<keyword evidence="3 6" id="KW-0812">Transmembrane</keyword>
<dbReference type="PANTHER" id="PTHR21716">
    <property type="entry name" value="TRANSMEMBRANE PROTEIN"/>
    <property type="match status" value="1"/>
</dbReference>
<evidence type="ECO:0000256" key="1">
    <source>
        <dbReference type="ARBA" id="ARBA00004141"/>
    </source>
</evidence>
<name>H8Z147_9GAMM</name>
<feature type="transmembrane region" description="Helical" evidence="6">
    <location>
        <begin position="37"/>
        <end position="55"/>
    </location>
</feature>
<sequence length="374" mass="39821">MDQDMDKTPDFSPAGRFLIMAGALVVLVAGLRAASYLVTPFLLSIFIAVLAASPLRVLRRLGLPRWAAMLVIAGVLTGVGLVVGTLFSDSLNTFNQRLPSYQTRLLSTASDLQDWVESHGLELPDNAMSSLIDPPRVMGLMRAMVSGFSTILANALLVMVTVIFILLEADGLPNKVRLALRTPEESIDQAQQVMRAINRYMALKASTSLLTGVLVWILLTIIGVDFAPMWGTIAFLLNFVPTIGSFIATVPAVLLALVQIDLGAAFMTSIGFAAINLTIGNFVEPKIMGRGVGLSTLVVFLSLVFWGYVLGVGGMFLSVPLTMALKIALSANPQTRPIAILLGPENQAAAAGDAHGSAEDSLWVEPAQSLDSGR</sequence>
<dbReference type="Proteomes" id="UP000002964">
    <property type="component" value="Unassembled WGS sequence"/>
</dbReference>
<evidence type="ECO:0000313" key="7">
    <source>
        <dbReference type="EMBL" id="EIC22468.1"/>
    </source>
</evidence>
<feature type="transmembrane region" description="Helical" evidence="6">
    <location>
        <begin position="201"/>
        <end position="224"/>
    </location>
</feature>
<organism evidence="7 8">
    <name type="scientific">Thiorhodovibrio frisius</name>
    <dbReference type="NCBI Taxonomy" id="631362"/>
    <lineage>
        <taxon>Bacteria</taxon>
        <taxon>Pseudomonadati</taxon>
        <taxon>Pseudomonadota</taxon>
        <taxon>Gammaproteobacteria</taxon>
        <taxon>Chromatiales</taxon>
        <taxon>Chromatiaceae</taxon>
        <taxon>Thiorhodovibrio</taxon>
    </lineage>
</organism>
<accession>H8Z147</accession>
<evidence type="ECO:0000313" key="8">
    <source>
        <dbReference type="Proteomes" id="UP000002964"/>
    </source>
</evidence>
<feature type="transmembrane region" description="Helical" evidence="6">
    <location>
        <begin position="230"/>
        <end position="257"/>
    </location>
</feature>
<feature type="transmembrane region" description="Helical" evidence="6">
    <location>
        <begin position="264"/>
        <end position="283"/>
    </location>
</feature>
<feature type="transmembrane region" description="Helical" evidence="6">
    <location>
        <begin position="295"/>
        <end position="317"/>
    </location>
</feature>
<evidence type="ECO:0000256" key="2">
    <source>
        <dbReference type="ARBA" id="ARBA00009773"/>
    </source>
</evidence>
<feature type="transmembrane region" description="Helical" evidence="6">
    <location>
        <begin position="67"/>
        <end position="87"/>
    </location>
</feature>
<reference evidence="7 8" key="2">
    <citation type="submission" date="2011-11" db="EMBL/GenBank/DDBJ databases">
        <authorList>
            <consortium name="US DOE Joint Genome Institute"/>
            <person name="Lucas S."/>
            <person name="Han J."/>
            <person name="Lapidus A."/>
            <person name="Cheng J.-F."/>
            <person name="Goodwin L."/>
            <person name="Pitluck S."/>
            <person name="Peters L."/>
            <person name="Ovchinnikova G."/>
            <person name="Zhang X."/>
            <person name="Detter J.C."/>
            <person name="Han C."/>
            <person name="Tapia R."/>
            <person name="Land M."/>
            <person name="Hauser L."/>
            <person name="Kyrpides N."/>
            <person name="Ivanova N."/>
            <person name="Pagani I."/>
            <person name="Vogl K."/>
            <person name="Liu Z."/>
            <person name="Overmann J."/>
            <person name="Frigaard N.-U."/>
            <person name="Bryant D."/>
            <person name="Woyke T."/>
        </authorList>
    </citation>
    <scope>NUCLEOTIDE SEQUENCE [LARGE SCALE GENOMIC DNA]</scope>
    <source>
        <strain evidence="7 8">970</strain>
    </source>
</reference>
<keyword evidence="8" id="KW-1185">Reference proteome</keyword>
<evidence type="ECO:0000256" key="3">
    <source>
        <dbReference type="ARBA" id="ARBA00022692"/>
    </source>
</evidence>
<dbReference type="InterPro" id="IPR002549">
    <property type="entry name" value="AI-2E-like"/>
</dbReference>
<dbReference type="GO" id="GO:0016020">
    <property type="term" value="C:membrane"/>
    <property type="evidence" value="ECO:0007669"/>
    <property type="project" value="UniProtKB-SubCell"/>
</dbReference>
<dbReference type="AlphaFoldDB" id="H8Z147"/>
<dbReference type="STRING" id="631362.Thi970DRAFT_02734"/>
<dbReference type="eggNOG" id="COG0628">
    <property type="taxonomic scope" value="Bacteria"/>
</dbReference>
<keyword evidence="4 6" id="KW-1133">Transmembrane helix</keyword>
<dbReference type="Pfam" id="PF01594">
    <property type="entry name" value="AI-2E_transport"/>
    <property type="match status" value="1"/>
</dbReference>
<dbReference type="GO" id="GO:0055085">
    <property type="term" value="P:transmembrane transport"/>
    <property type="evidence" value="ECO:0007669"/>
    <property type="project" value="TreeGrafter"/>
</dbReference>
<feature type="transmembrane region" description="Helical" evidence="6">
    <location>
        <begin position="12"/>
        <end position="31"/>
    </location>
</feature>
<dbReference type="HOGENOM" id="CLU_031275_0_3_6"/>
<comment type="similarity">
    <text evidence="2">Belongs to the autoinducer-2 exporter (AI-2E) (TC 2.A.86) family.</text>
</comment>
<dbReference type="PANTHER" id="PTHR21716:SF64">
    <property type="entry name" value="AI-2 TRANSPORT PROTEIN TQSA"/>
    <property type="match status" value="1"/>
</dbReference>
<protein>
    <submittedName>
        <fullName evidence="7">Putative permease</fullName>
    </submittedName>
</protein>
<evidence type="ECO:0000256" key="5">
    <source>
        <dbReference type="ARBA" id="ARBA00023136"/>
    </source>
</evidence>
<keyword evidence="5 6" id="KW-0472">Membrane</keyword>
<dbReference type="EMBL" id="JH603169">
    <property type="protein sequence ID" value="EIC22468.1"/>
    <property type="molecule type" value="Genomic_DNA"/>
</dbReference>
<reference evidence="8" key="1">
    <citation type="submission" date="2011-06" db="EMBL/GenBank/DDBJ databases">
        <authorList>
            <consortium name="US DOE Joint Genome Institute (JGI-PGF)"/>
            <person name="Lucas S."/>
            <person name="Han J."/>
            <person name="Lapidus A."/>
            <person name="Cheng J.-F."/>
            <person name="Goodwin L."/>
            <person name="Pitluck S."/>
            <person name="Peters L."/>
            <person name="Land M.L."/>
            <person name="Hauser L."/>
            <person name="Vogl K."/>
            <person name="Liu Z."/>
            <person name="Overmann J."/>
            <person name="Frigaard N.-U."/>
            <person name="Bryant D.A."/>
            <person name="Woyke T.J."/>
        </authorList>
    </citation>
    <scope>NUCLEOTIDE SEQUENCE [LARGE SCALE GENOMIC DNA]</scope>
    <source>
        <strain evidence="8">970</strain>
    </source>
</reference>
<comment type="subcellular location">
    <subcellularLocation>
        <location evidence="1">Membrane</location>
        <topology evidence="1">Multi-pass membrane protein</topology>
    </subcellularLocation>
</comment>
<proteinExistence type="inferred from homology"/>
<evidence type="ECO:0000256" key="6">
    <source>
        <dbReference type="SAM" id="Phobius"/>
    </source>
</evidence>
<gene>
    <name evidence="7" type="ORF">Thi970DRAFT_02734</name>
</gene>
<evidence type="ECO:0000256" key="4">
    <source>
        <dbReference type="ARBA" id="ARBA00022989"/>
    </source>
</evidence>
<feature type="transmembrane region" description="Helical" evidence="6">
    <location>
        <begin position="143"/>
        <end position="167"/>
    </location>
</feature>